<feature type="transmembrane region" description="Helical" evidence="1">
    <location>
        <begin position="37"/>
        <end position="57"/>
    </location>
</feature>
<accession>A0A7M1QWB4</accession>
<protein>
    <submittedName>
        <fullName evidence="3">VWA domain-containing protein</fullName>
    </submittedName>
</protein>
<dbReference type="CDD" id="cd00198">
    <property type="entry name" value="vWFA"/>
    <property type="match status" value="1"/>
</dbReference>
<dbReference type="PRINTS" id="PR00453">
    <property type="entry name" value="VWFADOMAIN"/>
</dbReference>
<evidence type="ECO:0000313" key="4">
    <source>
        <dbReference type="Proteomes" id="UP000595053"/>
    </source>
</evidence>
<dbReference type="Pfam" id="PF13519">
    <property type="entry name" value="VWA_2"/>
    <property type="match status" value="1"/>
</dbReference>
<evidence type="ECO:0000256" key="1">
    <source>
        <dbReference type="SAM" id="Phobius"/>
    </source>
</evidence>
<keyword evidence="1" id="KW-1133">Transmembrane helix</keyword>
<reference evidence="3 4" key="1">
    <citation type="submission" date="2020-10" db="EMBL/GenBank/DDBJ databases">
        <title>Trueperella pecoris sp. nov. isolated from bovine and porcine specimens.</title>
        <authorList>
            <person name="Schoenecker L."/>
            <person name="Schnydrig P."/>
            <person name="Brodard I."/>
            <person name="Thomann A."/>
            <person name="Hemphill A."/>
            <person name="Rodriguez-Campos S."/>
            <person name="Perreten V."/>
            <person name="Jores J."/>
            <person name="Kittl S."/>
        </authorList>
    </citation>
    <scope>NUCLEOTIDE SEQUENCE [LARGE SCALE GENOMIC DNA]</scope>
    <source>
        <strain evidence="3 4">15A0121</strain>
    </source>
</reference>
<keyword evidence="1" id="KW-0812">Transmembrane</keyword>
<dbReference type="EMBL" id="CP063213">
    <property type="protein sequence ID" value="QOR45804.1"/>
    <property type="molecule type" value="Genomic_DNA"/>
</dbReference>
<gene>
    <name evidence="3" type="ORF">INS88_00765</name>
</gene>
<dbReference type="AlphaFoldDB" id="A0A7M1QWB4"/>
<feature type="transmembrane region" description="Helical" evidence="1">
    <location>
        <begin position="298"/>
        <end position="318"/>
    </location>
</feature>
<organism evidence="3 4">
    <name type="scientific">Trueperella pecoris</name>
    <dbReference type="NCBI Taxonomy" id="2733571"/>
    <lineage>
        <taxon>Bacteria</taxon>
        <taxon>Bacillati</taxon>
        <taxon>Actinomycetota</taxon>
        <taxon>Actinomycetes</taxon>
        <taxon>Actinomycetales</taxon>
        <taxon>Actinomycetaceae</taxon>
        <taxon>Trueperella</taxon>
    </lineage>
</organism>
<dbReference type="Gene3D" id="3.40.50.410">
    <property type="entry name" value="von Willebrand factor, type A domain"/>
    <property type="match status" value="1"/>
</dbReference>
<proteinExistence type="predicted"/>
<dbReference type="SMART" id="SM00327">
    <property type="entry name" value="VWA"/>
    <property type="match status" value="1"/>
</dbReference>
<dbReference type="PROSITE" id="PS50234">
    <property type="entry name" value="VWFA"/>
    <property type="match status" value="1"/>
</dbReference>
<dbReference type="Proteomes" id="UP000595053">
    <property type="component" value="Chromosome"/>
</dbReference>
<sequence length="341" mass="36995">MSFQFILPPAALAAVAGLGLVGIVMGLRANRGQWVAWLRRAIMLAMVLLMGLAPAVAVQTRVLESNVAVYFVVDATGSMAAQDYDGNRQRLEGVKADALAILDALPNAHYSVVEYSSSASQQLPLTTDKSAVRAWIDVYDRELTDFSAGSSVNRPVAEVSRILQQLRARQANKFEPVVILMTDGESTDASASKRGEEPDFSQWKELVSGGVVLGYGTESGGPMLRREAYVSSSEYIKAPNGQIAISKADPKSLQAIADQIGLPYVHRSGPAGISEIVKQIQKGMSVSSDKEDSLYSPIIWPFAVVLVLLMGWELFDLMPRLRMVGSMRAKPAGPSRERRRP</sequence>
<dbReference type="InterPro" id="IPR002035">
    <property type="entry name" value="VWF_A"/>
</dbReference>
<evidence type="ECO:0000259" key="2">
    <source>
        <dbReference type="PROSITE" id="PS50234"/>
    </source>
</evidence>
<feature type="transmembrane region" description="Helical" evidence="1">
    <location>
        <begin position="6"/>
        <end position="25"/>
    </location>
</feature>
<dbReference type="InterPro" id="IPR036465">
    <property type="entry name" value="vWFA_dom_sf"/>
</dbReference>
<keyword evidence="1" id="KW-0472">Membrane</keyword>
<dbReference type="RefSeq" id="WP_197551270.1">
    <property type="nucleotide sequence ID" value="NZ_CP063213.1"/>
</dbReference>
<keyword evidence="4" id="KW-1185">Reference proteome</keyword>
<name>A0A7M1QWB4_9ACTO</name>
<dbReference type="SUPFAM" id="SSF53300">
    <property type="entry name" value="vWA-like"/>
    <property type="match status" value="1"/>
</dbReference>
<feature type="domain" description="VWFA" evidence="2">
    <location>
        <begin position="68"/>
        <end position="260"/>
    </location>
</feature>
<evidence type="ECO:0000313" key="3">
    <source>
        <dbReference type="EMBL" id="QOR45804.1"/>
    </source>
</evidence>